<dbReference type="AlphaFoldDB" id="A0A0A9GVK8"/>
<proteinExistence type="predicted"/>
<reference evidence="1" key="1">
    <citation type="submission" date="2014-09" db="EMBL/GenBank/DDBJ databases">
        <authorList>
            <person name="Magalhaes I.L.F."/>
            <person name="Oliveira U."/>
            <person name="Santos F.R."/>
            <person name="Vidigal T.H.D.A."/>
            <person name="Brescovit A.D."/>
            <person name="Santos A.J."/>
        </authorList>
    </citation>
    <scope>NUCLEOTIDE SEQUENCE</scope>
    <source>
        <tissue evidence="1">Shoot tissue taken approximately 20 cm above the soil surface</tissue>
    </source>
</reference>
<protein>
    <submittedName>
        <fullName evidence="1">Uncharacterized protein</fullName>
    </submittedName>
</protein>
<reference evidence="1" key="2">
    <citation type="journal article" date="2015" name="Data Brief">
        <title>Shoot transcriptome of the giant reed, Arundo donax.</title>
        <authorList>
            <person name="Barrero R.A."/>
            <person name="Guerrero F.D."/>
            <person name="Moolhuijzen P."/>
            <person name="Goolsby J.A."/>
            <person name="Tidwell J."/>
            <person name="Bellgard S.E."/>
            <person name="Bellgard M.I."/>
        </authorList>
    </citation>
    <scope>NUCLEOTIDE SEQUENCE</scope>
    <source>
        <tissue evidence="1">Shoot tissue taken approximately 20 cm above the soil surface</tissue>
    </source>
</reference>
<organism evidence="1">
    <name type="scientific">Arundo donax</name>
    <name type="common">Giant reed</name>
    <name type="synonym">Donax arundinaceus</name>
    <dbReference type="NCBI Taxonomy" id="35708"/>
    <lineage>
        <taxon>Eukaryota</taxon>
        <taxon>Viridiplantae</taxon>
        <taxon>Streptophyta</taxon>
        <taxon>Embryophyta</taxon>
        <taxon>Tracheophyta</taxon>
        <taxon>Spermatophyta</taxon>
        <taxon>Magnoliopsida</taxon>
        <taxon>Liliopsida</taxon>
        <taxon>Poales</taxon>
        <taxon>Poaceae</taxon>
        <taxon>PACMAD clade</taxon>
        <taxon>Arundinoideae</taxon>
        <taxon>Arundineae</taxon>
        <taxon>Arundo</taxon>
    </lineage>
</organism>
<dbReference type="EMBL" id="GBRH01173298">
    <property type="protein sequence ID" value="JAE24598.1"/>
    <property type="molecule type" value="Transcribed_RNA"/>
</dbReference>
<evidence type="ECO:0000313" key="1">
    <source>
        <dbReference type="EMBL" id="JAE24598.1"/>
    </source>
</evidence>
<name>A0A0A9GVK8_ARUDO</name>
<accession>A0A0A9GVK8</accession>
<sequence length="44" mass="5325">MKHNKTHILYHRFISHIGIYAITQGDHDVIFYNVMPRQFPHSNF</sequence>